<dbReference type="STRING" id="1440774.Y900_000040"/>
<evidence type="ECO:0000313" key="2">
    <source>
        <dbReference type="EMBL" id="KDE97357.1"/>
    </source>
</evidence>
<accession>A0A064CF33</accession>
<dbReference type="AlphaFoldDB" id="A0A064CF33"/>
<dbReference type="OrthoDB" id="9776116at2"/>
<dbReference type="PANTHER" id="PTHR33608:SF14">
    <property type="entry name" value="POSSIBLE CONSERVED SECRETED PROTEIN"/>
    <property type="match status" value="1"/>
</dbReference>
<dbReference type="RefSeq" id="WP_036337545.1">
    <property type="nucleotide sequence ID" value="NZ_JALN02000001.1"/>
</dbReference>
<evidence type="ECO:0000313" key="3">
    <source>
        <dbReference type="Proteomes" id="UP000022835"/>
    </source>
</evidence>
<keyword evidence="3" id="KW-1185">Reference proteome</keyword>
<dbReference type="Proteomes" id="UP000022835">
    <property type="component" value="Unassembled WGS sequence"/>
</dbReference>
<feature type="domain" description="DUF58" evidence="1">
    <location>
        <begin position="192"/>
        <end position="354"/>
    </location>
</feature>
<dbReference type="EMBL" id="JALN02000001">
    <property type="protein sequence ID" value="KDE97357.1"/>
    <property type="molecule type" value="Genomic_DNA"/>
</dbReference>
<dbReference type="eggNOG" id="COG1721">
    <property type="taxonomic scope" value="Bacteria"/>
</dbReference>
<reference evidence="2" key="1">
    <citation type="submission" date="2014-05" db="EMBL/GenBank/DDBJ databases">
        <title>Genome sequence of Mycobacterium aromaticivorans strain JS19b1T (= DSM 45407T).</title>
        <authorList>
            <person name="Kwak Y."/>
            <person name="Park G.-S."/>
            <person name="Li Q.X."/>
            <person name="Lee S.-E."/>
            <person name="Shin J.-H."/>
        </authorList>
    </citation>
    <scope>NUCLEOTIDE SEQUENCE [LARGE SCALE GENOMIC DNA]</scope>
    <source>
        <strain evidence="2">JS19b1</strain>
    </source>
</reference>
<proteinExistence type="predicted"/>
<protein>
    <recommendedName>
        <fullName evidence="1">DUF58 domain-containing protein</fullName>
    </recommendedName>
</protein>
<organism evidence="2 3">
    <name type="scientific">Mycolicibacterium aromaticivorans JS19b1 = JCM 16368</name>
    <dbReference type="NCBI Taxonomy" id="1440774"/>
    <lineage>
        <taxon>Bacteria</taxon>
        <taxon>Bacillati</taxon>
        <taxon>Actinomycetota</taxon>
        <taxon>Actinomycetes</taxon>
        <taxon>Mycobacteriales</taxon>
        <taxon>Mycobacteriaceae</taxon>
        <taxon>Mycolicibacterium</taxon>
    </lineage>
</organism>
<dbReference type="PANTHER" id="PTHR33608">
    <property type="entry name" value="BLL2464 PROTEIN"/>
    <property type="match status" value="1"/>
</dbReference>
<comment type="caution">
    <text evidence="2">The sequence shown here is derived from an EMBL/GenBank/DDBJ whole genome shotgun (WGS) entry which is preliminary data.</text>
</comment>
<gene>
    <name evidence="2" type="ORF">Y900_000040</name>
</gene>
<dbReference type="Pfam" id="PF01882">
    <property type="entry name" value="DUF58"/>
    <property type="match status" value="1"/>
</dbReference>
<dbReference type="InterPro" id="IPR002881">
    <property type="entry name" value="DUF58"/>
</dbReference>
<evidence type="ECO:0000259" key="1">
    <source>
        <dbReference type="Pfam" id="PF01882"/>
    </source>
</evidence>
<name>A0A064CF33_9MYCO</name>
<sequence>MDGPRSVEAVLHWRASALTLTLVTCVGVGLAAAVIASRWQLIAFVAPMLGVLASISWQRRPVSVSVMGYPALTRCFENEPVQLRAELAENSADATLELGAVAGLDIETITADGRRATVSAKAGRWGHYPLRARVRLDAAGGLLTGTATVDAADLFVFPVAPPQPTGIPRTELPDRLGTHLTRHIGPGVEFAEIRPYLPGDQLRTVNWAVSARRGSLHVTERLTDRAADVVVLVDMSAQPAGPATTVTERALRGATQVVQTALRNGDRAGIVGLGGRRPRWLGADIGRRQFYRVLDAALGVGSEYQQTEGTLAPRAAVPPGAVVVAFSTLLDTQFALALIDLCKRGHTVVAVDVLEGWPFADDDQPLLQRMWALQRSSMYRDMRVIGVDVVPWPAEVTLDQAMSLVPDRGRRSS</sequence>